<reference evidence="9 10" key="2">
    <citation type="submission" date="2020-04" db="EMBL/GenBank/DDBJ databases">
        <authorList>
            <person name="Fomenkov A."/>
            <person name="Anton B.P."/>
            <person name="Roberts R.J."/>
        </authorList>
    </citation>
    <scope>NUCLEOTIDE SEQUENCE [LARGE SCALE GENOMIC DNA]</scope>
    <source>
        <strain evidence="9 10">CCAP 1403/13f</strain>
    </source>
</reference>
<keyword evidence="7" id="KW-0479">Metal-binding</keyword>
<dbReference type="GO" id="GO:0008270">
    <property type="term" value="F:zinc ion binding"/>
    <property type="evidence" value="ECO:0007669"/>
    <property type="project" value="TreeGrafter"/>
</dbReference>
<evidence type="ECO:0000256" key="2">
    <source>
        <dbReference type="ARBA" id="ARBA00022491"/>
    </source>
</evidence>
<evidence type="ECO:0000256" key="8">
    <source>
        <dbReference type="PIRSR" id="PIRSR602481-2"/>
    </source>
</evidence>
<dbReference type="GO" id="GO:1900376">
    <property type="term" value="P:regulation of secondary metabolite biosynthetic process"/>
    <property type="evidence" value="ECO:0007669"/>
    <property type="project" value="TreeGrafter"/>
</dbReference>
<keyword evidence="8" id="KW-0408">Iron</keyword>
<dbReference type="EMBL" id="CP051206">
    <property type="protein sequence ID" value="QJB46203.1"/>
    <property type="molecule type" value="Genomic_DNA"/>
</dbReference>
<dbReference type="FunFam" id="1.10.10.10:FF:000459">
    <property type="entry name" value="Ferric uptake regulation protein"/>
    <property type="match status" value="1"/>
</dbReference>
<feature type="binding site" evidence="7">
    <location>
        <position position="124"/>
    </location>
    <ligand>
        <name>Zn(2+)</name>
        <dbReference type="ChEBI" id="CHEBI:29105"/>
    </ligand>
</feature>
<dbReference type="RefSeq" id="WP_168696861.1">
    <property type="nucleotide sequence ID" value="NZ_CP051206.1"/>
</dbReference>
<reference evidence="9 10" key="1">
    <citation type="submission" date="2020-04" db="EMBL/GenBank/DDBJ databases">
        <title>Genome-Wide Identification of 5-Methylcytosine Sites in Bacterial Genomes By High-Throughput Sequencing of MspJI Restriction Fragments.</title>
        <authorList>
            <person name="Wu V."/>
        </authorList>
    </citation>
    <scope>NUCLEOTIDE SEQUENCE [LARGE SCALE GENOMIC DNA]</scope>
    <source>
        <strain evidence="9 10">CCAP 1403/13f</strain>
    </source>
</reference>
<dbReference type="InterPro" id="IPR043135">
    <property type="entry name" value="Fur_C"/>
</dbReference>
<sequence>MRAIHTRSQERILNLLQNLKQGISAQDIYVELRNLKQSMGLATVYRSLDALKLEGLVQVRTLANGEALYSLTQQDKHHLTCLQCGISIPIHQCPVHELENQLQTSHQFKVFYHTLEFFGLCTKCRVKESPSQESGVRMKEEGRRKKE</sequence>
<gene>
    <name evidence="9" type="ORF">HGD76_20510</name>
</gene>
<dbReference type="KEGG" id="dfs:HGD76_20510"/>
<dbReference type="Gene3D" id="1.10.10.10">
    <property type="entry name" value="Winged helix-like DNA-binding domain superfamily/Winged helix DNA-binding domain"/>
    <property type="match status" value="1"/>
</dbReference>
<feature type="binding site" evidence="8">
    <location>
        <position position="113"/>
    </location>
    <ligand>
        <name>Fe cation</name>
        <dbReference type="ChEBI" id="CHEBI:24875"/>
    </ligand>
</feature>
<name>A0A6H2C432_DOLFA</name>
<dbReference type="GO" id="GO:0003700">
    <property type="term" value="F:DNA-binding transcription factor activity"/>
    <property type="evidence" value="ECO:0007669"/>
    <property type="project" value="InterPro"/>
</dbReference>
<evidence type="ECO:0000256" key="1">
    <source>
        <dbReference type="ARBA" id="ARBA00007957"/>
    </source>
</evidence>
<dbReference type="Proteomes" id="UP000502433">
    <property type="component" value="Chromosome"/>
</dbReference>
<evidence type="ECO:0000313" key="9">
    <source>
        <dbReference type="EMBL" id="QJB46203.1"/>
    </source>
</evidence>
<accession>A0A6H2C432</accession>
<dbReference type="PANTHER" id="PTHR33202">
    <property type="entry name" value="ZINC UPTAKE REGULATION PROTEIN"/>
    <property type="match status" value="1"/>
</dbReference>
<evidence type="ECO:0000256" key="4">
    <source>
        <dbReference type="ARBA" id="ARBA00023015"/>
    </source>
</evidence>
<comment type="cofactor">
    <cofactor evidence="8">
        <name>Mn(2+)</name>
        <dbReference type="ChEBI" id="CHEBI:29035"/>
    </cofactor>
    <cofactor evidence="8">
        <name>Fe(2+)</name>
        <dbReference type="ChEBI" id="CHEBI:29033"/>
    </cofactor>
    <text evidence="8">Binds 1 Mn(2+) or Fe(2+) ion per subunit.</text>
</comment>
<keyword evidence="5" id="KW-0238">DNA-binding</keyword>
<evidence type="ECO:0000256" key="5">
    <source>
        <dbReference type="ARBA" id="ARBA00023125"/>
    </source>
</evidence>
<evidence type="ECO:0000313" key="10">
    <source>
        <dbReference type="Proteomes" id="UP000502433"/>
    </source>
</evidence>
<feature type="binding site" evidence="7">
    <location>
        <position position="81"/>
    </location>
    <ligand>
        <name>Zn(2+)</name>
        <dbReference type="ChEBI" id="CHEBI:29105"/>
    </ligand>
</feature>
<evidence type="ECO:0000256" key="6">
    <source>
        <dbReference type="ARBA" id="ARBA00023163"/>
    </source>
</evidence>
<evidence type="ECO:0000256" key="7">
    <source>
        <dbReference type="PIRSR" id="PIRSR602481-1"/>
    </source>
</evidence>
<dbReference type="PANTHER" id="PTHR33202:SF19">
    <property type="entry name" value="FERRIC UPTAKE REGULATION PROTEIN"/>
    <property type="match status" value="1"/>
</dbReference>
<dbReference type="GO" id="GO:0045892">
    <property type="term" value="P:negative regulation of DNA-templated transcription"/>
    <property type="evidence" value="ECO:0007669"/>
    <property type="project" value="TreeGrafter"/>
</dbReference>
<dbReference type="InterPro" id="IPR036388">
    <property type="entry name" value="WH-like_DNA-bd_sf"/>
</dbReference>
<comment type="cofactor">
    <cofactor evidence="7">
        <name>Zn(2+)</name>
        <dbReference type="ChEBI" id="CHEBI:29105"/>
    </cofactor>
    <text evidence="7">Binds 1 zinc ion per subunit.</text>
</comment>
<keyword evidence="6" id="KW-0804">Transcription</keyword>
<feature type="binding site" evidence="7">
    <location>
        <position position="121"/>
    </location>
    <ligand>
        <name>Zn(2+)</name>
        <dbReference type="ChEBI" id="CHEBI:29105"/>
    </ligand>
</feature>
<feature type="binding site" evidence="7">
    <location>
        <position position="84"/>
    </location>
    <ligand>
        <name>Zn(2+)</name>
        <dbReference type="ChEBI" id="CHEBI:29105"/>
    </ligand>
</feature>
<keyword evidence="2" id="KW-0678">Repressor</keyword>
<protein>
    <submittedName>
        <fullName evidence="9">Transcriptional repressor</fullName>
    </submittedName>
</protein>
<dbReference type="GO" id="GO:0000976">
    <property type="term" value="F:transcription cis-regulatory region binding"/>
    <property type="evidence" value="ECO:0007669"/>
    <property type="project" value="TreeGrafter"/>
</dbReference>
<dbReference type="Pfam" id="PF01475">
    <property type="entry name" value="FUR"/>
    <property type="match status" value="1"/>
</dbReference>
<dbReference type="AlphaFoldDB" id="A0A6H2C432"/>
<dbReference type="CDD" id="cd07153">
    <property type="entry name" value="Fur_like"/>
    <property type="match status" value="1"/>
</dbReference>
<dbReference type="InterPro" id="IPR002481">
    <property type="entry name" value="FUR"/>
</dbReference>
<keyword evidence="3 7" id="KW-0862">Zinc</keyword>
<dbReference type="InterPro" id="IPR036390">
    <property type="entry name" value="WH_DNA-bd_sf"/>
</dbReference>
<evidence type="ECO:0000256" key="3">
    <source>
        <dbReference type="ARBA" id="ARBA00022833"/>
    </source>
</evidence>
<keyword evidence="4" id="KW-0805">Transcription regulation</keyword>
<organism evidence="9 10">
    <name type="scientific">Dolichospermum flos-aquae CCAP 1403/13F</name>
    <dbReference type="NCBI Taxonomy" id="315271"/>
    <lineage>
        <taxon>Bacteria</taxon>
        <taxon>Bacillati</taxon>
        <taxon>Cyanobacteriota</taxon>
        <taxon>Cyanophyceae</taxon>
        <taxon>Nostocales</taxon>
        <taxon>Aphanizomenonaceae</taxon>
        <taxon>Dolichospermum</taxon>
    </lineage>
</organism>
<comment type="similarity">
    <text evidence="1">Belongs to the Fur family.</text>
</comment>
<dbReference type="Gene3D" id="3.30.1490.190">
    <property type="match status" value="1"/>
</dbReference>
<proteinExistence type="inferred from homology"/>
<dbReference type="SUPFAM" id="SSF46785">
    <property type="entry name" value="Winged helix' DNA-binding domain"/>
    <property type="match status" value="1"/>
</dbReference>